<accession>A0A6A5W7S5</accession>
<protein>
    <submittedName>
        <fullName evidence="2">Uncharacterized protein</fullName>
    </submittedName>
</protein>
<keyword evidence="3" id="KW-1185">Reference proteome</keyword>
<dbReference type="EMBL" id="ML977616">
    <property type="protein sequence ID" value="KAF1997168.1"/>
    <property type="molecule type" value="Genomic_DNA"/>
</dbReference>
<gene>
    <name evidence="2" type="ORF">P154DRAFT_565500</name>
</gene>
<evidence type="ECO:0000256" key="1">
    <source>
        <dbReference type="SAM" id="MobiDB-lite"/>
    </source>
</evidence>
<dbReference type="AlphaFoldDB" id="A0A6A5W7S5"/>
<feature type="compositionally biased region" description="Basic and acidic residues" evidence="1">
    <location>
        <begin position="350"/>
        <end position="360"/>
    </location>
</feature>
<reference evidence="2" key="1">
    <citation type="journal article" date="2020" name="Stud. Mycol.">
        <title>101 Dothideomycetes genomes: a test case for predicting lifestyles and emergence of pathogens.</title>
        <authorList>
            <person name="Haridas S."/>
            <person name="Albert R."/>
            <person name="Binder M."/>
            <person name="Bloem J."/>
            <person name="Labutti K."/>
            <person name="Salamov A."/>
            <person name="Andreopoulos B."/>
            <person name="Baker S."/>
            <person name="Barry K."/>
            <person name="Bills G."/>
            <person name="Bluhm B."/>
            <person name="Cannon C."/>
            <person name="Castanera R."/>
            <person name="Culley D."/>
            <person name="Daum C."/>
            <person name="Ezra D."/>
            <person name="Gonzalez J."/>
            <person name="Henrissat B."/>
            <person name="Kuo A."/>
            <person name="Liang C."/>
            <person name="Lipzen A."/>
            <person name="Lutzoni F."/>
            <person name="Magnuson J."/>
            <person name="Mondo S."/>
            <person name="Nolan M."/>
            <person name="Ohm R."/>
            <person name="Pangilinan J."/>
            <person name="Park H.-J."/>
            <person name="Ramirez L."/>
            <person name="Alfaro M."/>
            <person name="Sun H."/>
            <person name="Tritt A."/>
            <person name="Yoshinaga Y."/>
            <person name="Zwiers L.-H."/>
            <person name="Turgeon B."/>
            <person name="Goodwin S."/>
            <person name="Spatafora J."/>
            <person name="Crous P."/>
            <person name="Grigoriev I."/>
        </authorList>
    </citation>
    <scope>NUCLEOTIDE SEQUENCE</scope>
    <source>
        <strain evidence="2">CBS 123094</strain>
    </source>
</reference>
<feature type="region of interest" description="Disordered" evidence="1">
    <location>
        <begin position="316"/>
        <end position="361"/>
    </location>
</feature>
<organism evidence="2 3">
    <name type="scientific">Amniculicola lignicola CBS 123094</name>
    <dbReference type="NCBI Taxonomy" id="1392246"/>
    <lineage>
        <taxon>Eukaryota</taxon>
        <taxon>Fungi</taxon>
        <taxon>Dikarya</taxon>
        <taxon>Ascomycota</taxon>
        <taxon>Pezizomycotina</taxon>
        <taxon>Dothideomycetes</taxon>
        <taxon>Pleosporomycetidae</taxon>
        <taxon>Pleosporales</taxon>
        <taxon>Amniculicolaceae</taxon>
        <taxon>Amniculicola</taxon>
    </lineage>
</organism>
<proteinExistence type="predicted"/>
<name>A0A6A5W7S5_9PLEO</name>
<dbReference type="Proteomes" id="UP000799779">
    <property type="component" value="Unassembled WGS sequence"/>
</dbReference>
<evidence type="ECO:0000313" key="3">
    <source>
        <dbReference type="Proteomes" id="UP000799779"/>
    </source>
</evidence>
<feature type="compositionally biased region" description="Polar residues" evidence="1">
    <location>
        <begin position="323"/>
        <end position="345"/>
    </location>
</feature>
<evidence type="ECO:0000313" key="2">
    <source>
        <dbReference type="EMBL" id="KAF1997168.1"/>
    </source>
</evidence>
<sequence>MGPRTTHTAKTSQTGAWMTIHKALSGEPRTVYYDRMTNECRIAVRLANADLGSKETGPSAVAGPHFSPPQTLPDAILQTGAPFPYKSQTISATLKKSALDDAIQPFDGASDLAQREGIRLPMPPLPHEAEQEAPSEGYNINTLDFTDPRVTIEKMSIDMAQFLDKQSSNDGIVPLRRMRAAPDARNDFINPLNFTTKDMNGNGFMTLLIDDPVAVYEEAMDALGAAARQKRAAATEKGTSQDRKVRARKSSIGKTGIWVSDSESEYEPPENVQDFQRNFGGDGGQDAIPQQDDGNKDCIATDQIIREAALATASGDPVALPHSLTSKNANGEKSQFVGESSSSGGQVDGKTPEQKKKEAEQIVNHAITMVIDEYKTVD</sequence>